<dbReference type="OrthoDB" id="2094445at2759"/>
<gene>
    <name evidence="3" type="ORF">PAXINDRAFT_169119</name>
</gene>
<feature type="region of interest" description="Disordered" evidence="2">
    <location>
        <begin position="307"/>
        <end position="405"/>
    </location>
</feature>
<keyword evidence="1" id="KW-0175">Coiled coil</keyword>
<accession>A0A0C9U8C7</accession>
<feature type="compositionally biased region" description="Low complexity" evidence="2">
    <location>
        <begin position="183"/>
        <end position="201"/>
    </location>
</feature>
<feature type="compositionally biased region" description="Polar residues" evidence="2">
    <location>
        <begin position="351"/>
        <end position="360"/>
    </location>
</feature>
<feature type="non-terminal residue" evidence="3">
    <location>
        <position position="1"/>
    </location>
</feature>
<protein>
    <submittedName>
        <fullName evidence="3">Uncharacterized protein</fullName>
    </submittedName>
</protein>
<feature type="region of interest" description="Disordered" evidence="2">
    <location>
        <begin position="144"/>
        <end position="262"/>
    </location>
</feature>
<feature type="compositionally biased region" description="Low complexity" evidence="2">
    <location>
        <begin position="216"/>
        <end position="234"/>
    </location>
</feature>
<dbReference type="AlphaFoldDB" id="A0A0C9U8C7"/>
<evidence type="ECO:0000256" key="1">
    <source>
        <dbReference type="SAM" id="Coils"/>
    </source>
</evidence>
<keyword evidence="4" id="KW-1185">Reference proteome</keyword>
<feature type="compositionally biased region" description="Low complexity" evidence="2">
    <location>
        <begin position="307"/>
        <end position="344"/>
    </location>
</feature>
<name>A0A0C9U8C7_PAXIN</name>
<reference evidence="3 4" key="1">
    <citation type="submission" date="2014-06" db="EMBL/GenBank/DDBJ databases">
        <authorList>
            <consortium name="DOE Joint Genome Institute"/>
            <person name="Kuo A."/>
            <person name="Kohler A."/>
            <person name="Nagy L.G."/>
            <person name="Floudas D."/>
            <person name="Copeland A."/>
            <person name="Barry K.W."/>
            <person name="Cichocki N."/>
            <person name="Veneault-Fourrey C."/>
            <person name="LaButti K."/>
            <person name="Lindquist E.A."/>
            <person name="Lipzen A."/>
            <person name="Lundell T."/>
            <person name="Morin E."/>
            <person name="Murat C."/>
            <person name="Sun H."/>
            <person name="Tunlid A."/>
            <person name="Henrissat B."/>
            <person name="Grigoriev I.V."/>
            <person name="Hibbett D.S."/>
            <person name="Martin F."/>
            <person name="Nordberg H.P."/>
            <person name="Cantor M.N."/>
            <person name="Hua S.X."/>
        </authorList>
    </citation>
    <scope>NUCLEOTIDE SEQUENCE [LARGE SCALE GENOMIC DNA]</scope>
    <source>
        <strain evidence="3 4">ATCC 200175</strain>
    </source>
</reference>
<dbReference type="HOGENOM" id="CLU_021799_1_0_1"/>
<dbReference type="Proteomes" id="UP000053647">
    <property type="component" value="Unassembled WGS sequence"/>
</dbReference>
<evidence type="ECO:0000313" key="4">
    <source>
        <dbReference type="Proteomes" id="UP000053647"/>
    </source>
</evidence>
<feature type="coiled-coil region" evidence="1">
    <location>
        <begin position="8"/>
        <end position="35"/>
    </location>
</feature>
<evidence type="ECO:0000313" key="3">
    <source>
        <dbReference type="EMBL" id="KIJ15321.1"/>
    </source>
</evidence>
<sequence>HADLLHFIAQKERKCLELRDQLAVHEMELAELKRKWERIVNRGFASGGGECDPPPHLTLNAGLGGVAFDGLKEGVRMIAAGLSDLGGVIQDPEQDENGDPVVKPGYRTGTHAQRESDSSVSASTGIESGRISISSMSSIWDAEHSVDGSGETKTVVTAPSLSRARSVNSSVHKRGSQARSREYSAPPSAYVSSVSASRSRSTSVDLGVPVTSTANPPSVQLPSSPVSVSKPVSSTTGAKPAVPISTSPTASDLAPPSSIPGLTMGGPVSSWVGTMGKKLGDLQKGRTFSKSQKRASVLLADVSHTIASALSPGPTATTPAPALSPRIQSASASPSPASSASSLRTPPPPQLSRSNSQSMASWLEDDEEQTIHAGVMIPDSKPTLVGGTGTPTEKLSSFDDDDWNW</sequence>
<organism evidence="3 4">
    <name type="scientific">Paxillus involutus ATCC 200175</name>
    <dbReference type="NCBI Taxonomy" id="664439"/>
    <lineage>
        <taxon>Eukaryota</taxon>
        <taxon>Fungi</taxon>
        <taxon>Dikarya</taxon>
        <taxon>Basidiomycota</taxon>
        <taxon>Agaricomycotina</taxon>
        <taxon>Agaricomycetes</taxon>
        <taxon>Agaricomycetidae</taxon>
        <taxon>Boletales</taxon>
        <taxon>Paxilineae</taxon>
        <taxon>Paxillaceae</taxon>
        <taxon>Paxillus</taxon>
    </lineage>
</organism>
<evidence type="ECO:0000256" key="2">
    <source>
        <dbReference type="SAM" id="MobiDB-lite"/>
    </source>
</evidence>
<feature type="region of interest" description="Disordered" evidence="2">
    <location>
        <begin position="89"/>
        <end position="126"/>
    </location>
</feature>
<feature type="compositionally biased region" description="Polar residues" evidence="2">
    <location>
        <begin position="151"/>
        <end position="170"/>
    </location>
</feature>
<reference evidence="4" key="2">
    <citation type="submission" date="2015-01" db="EMBL/GenBank/DDBJ databases">
        <title>Evolutionary Origins and Diversification of the Mycorrhizal Mutualists.</title>
        <authorList>
            <consortium name="DOE Joint Genome Institute"/>
            <consortium name="Mycorrhizal Genomics Consortium"/>
            <person name="Kohler A."/>
            <person name="Kuo A."/>
            <person name="Nagy L.G."/>
            <person name="Floudas D."/>
            <person name="Copeland A."/>
            <person name="Barry K.W."/>
            <person name="Cichocki N."/>
            <person name="Veneault-Fourrey C."/>
            <person name="LaButti K."/>
            <person name="Lindquist E.A."/>
            <person name="Lipzen A."/>
            <person name="Lundell T."/>
            <person name="Morin E."/>
            <person name="Murat C."/>
            <person name="Riley R."/>
            <person name="Ohm R."/>
            <person name="Sun H."/>
            <person name="Tunlid A."/>
            <person name="Henrissat B."/>
            <person name="Grigoriev I.V."/>
            <person name="Hibbett D.S."/>
            <person name="Martin F."/>
        </authorList>
    </citation>
    <scope>NUCLEOTIDE SEQUENCE [LARGE SCALE GENOMIC DNA]</scope>
    <source>
        <strain evidence="4">ATCC 200175</strain>
    </source>
</reference>
<proteinExistence type="predicted"/>
<dbReference type="EMBL" id="KN819337">
    <property type="protein sequence ID" value="KIJ15321.1"/>
    <property type="molecule type" value="Genomic_DNA"/>
</dbReference>